<accession>I4CAG9</accession>
<proteinExistence type="predicted"/>
<dbReference type="PANTHER" id="PTHR47260">
    <property type="entry name" value="UPF0644 PROTEIN PB2B4.06"/>
    <property type="match status" value="1"/>
</dbReference>
<dbReference type="InterPro" id="IPR006683">
    <property type="entry name" value="Thioestr_dom"/>
</dbReference>
<dbReference type="Pfam" id="PF03061">
    <property type="entry name" value="4HBT"/>
    <property type="match status" value="1"/>
</dbReference>
<dbReference type="STRING" id="706587.Desti_3918"/>
<dbReference type="InterPro" id="IPR029069">
    <property type="entry name" value="HotDog_dom_sf"/>
</dbReference>
<evidence type="ECO:0000259" key="1">
    <source>
        <dbReference type="Pfam" id="PF03061"/>
    </source>
</evidence>
<dbReference type="EMBL" id="CP003360">
    <property type="protein sequence ID" value="AFM26560.1"/>
    <property type="molecule type" value="Genomic_DNA"/>
</dbReference>
<feature type="domain" description="Thioesterase" evidence="1">
    <location>
        <begin position="53"/>
        <end position="124"/>
    </location>
</feature>
<dbReference type="Proteomes" id="UP000006055">
    <property type="component" value="Chromosome"/>
</dbReference>
<dbReference type="HOGENOM" id="CLU_089876_6_2_7"/>
<dbReference type="Gene3D" id="3.10.129.10">
    <property type="entry name" value="Hotdog Thioesterase"/>
    <property type="match status" value="1"/>
</dbReference>
<reference evidence="3" key="1">
    <citation type="submission" date="2012-06" db="EMBL/GenBank/DDBJ databases">
        <title>Complete sequence of chromosome of Desulfomonile tiedjei DSM 6799.</title>
        <authorList>
            <person name="Lucas S."/>
            <person name="Copeland A."/>
            <person name="Lapidus A."/>
            <person name="Glavina del Rio T."/>
            <person name="Dalin E."/>
            <person name="Tice H."/>
            <person name="Bruce D."/>
            <person name="Goodwin L."/>
            <person name="Pitluck S."/>
            <person name="Peters L."/>
            <person name="Ovchinnikova G."/>
            <person name="Zeytun A."/>
            <person name="Lu M."/>
            <person name="Kyrpides N."/>
            <person name="Mavromatis K."/>
            <person name="Ivanova N."/>
            <person name="Brettin T."/>
            <person name="Detter J.C."/>
            <person name="Han C."/>
            <person name="Larimer F."/>
            <person name="Land M."/>
            <person name="Hauser L."/>
            <person name="Markowitz V."/>
            <person name="Cheng J.-F."/>
            <person name="Hugenholtz P."/>
            <person name="Woyke T."/>
            <person name="Wu D."/>
            <person name="Spring S."/>
            <person name="Schroeder M."/>
            <person name="Brambilla E."/>
            <person name="Klenk H.-P."/>
            <person name="Eisen J.A."/>
        </authorList>
    </citation>
    <scope>NUCLEOTIDE SEQUENCE [LARGE SCALE GENOMIC DNA]</scope>
    <source>
        <strain evidence="3">ATCC 49306 / DSM 6799 / DCB-1</strain>
    </source>
</reference>
<dbReference type="OrthoDB" id="5297685at2"/>
<dbReference type="CDD" id="cd03443">
    <property type="entry name" value="PaaI_thioesterase"/>
    <property type="match status" value="1"/>
</dbReference>
<dbReference type="SUPFAM" id="SSF54637">
    <property type="entry name" value="Thioesterase/thiol ester dehydrase-isomerase"/>
    <property type="match status" value="1"/>
</dbReference>
<dbReference type="RefSeq" id="WP_014811686.1">
    <property type="nucleotide sequence ID" value="NC_018025.1"/>
</dbReference>
<gene>
    <name evidence="2" type="ordered locus">Desti_3918</name>
</gene>
<organism evidence="2 3">
    <name type="scientific">Desulfomonile tiedjei (strain ATCC 49306 / DSM 6799 / DCB-1)</name>
    <dbReference type="NCBI Taxonomy" id="706587"/>
    <lineage>
        <taxon>Bacteria</taxon>
        <taxon>Pseudomonadati</taxon>
        <taxon>Thermodesulfobacteriota</taxon>
        <taxon>Desulfomonilia</taxon>
        <taxon>Desulfomonilales</taxon>
        <taxon>Desulfomonilaceae</taxon>
        <taxon>Desulfomonile</taxon>
    </lineage>
</organism>
<name>I4CAG9_DESTA</name>
<evidence type="ECO:0000313" key="2">
    <source>
        <dbReference type="EMBL" id="AFM26560.1"/>
    </source>
</evidence>
<keyword evidence="3" id="KW-1185">Reference proteome</keyword>
<dbReference type="AlphaFoldDB" id="I4CAG9"/>
<dbReference type="InterPro" id="IPR052061">
    <property type="entry name" value="PTE-AB_protein"/>
</dbReference>
<sequence>MKPIPNPYRTGECFFCGLNNPIGLKLDFFESETEPREVVLNWHASSKFRGFGNILHGGIQSGIFDEIMGWATIHFMQQVGVTIDLQVKFLRPVYVDQDIEARCRIASRNGSRVFLEAEIVQDGNVCTSATGSYLLMEKGKFDKLIKSG</sequence>
<dbReference type="GO" id="GO:0016790">
    <property type="term" value="F:thiolester hydrolase activity"/>
    <property type="evidence" value="ECO:0007669"/>
    <property type="project" value="UniProtKB-ARBA"/>
</dbReference>
<evidence type="ECO:0000313" key="3">
    <source>
        <dbReference type="Proteomes" id="UP000006055"/>
    </source>
</evidence>
<protein>
    <submittedName>
        <fullName evidence="2">Uncharacterized protein, possibly involved in aromatic compounds catabolism</fullName>
    </submittedName>
</protein>
<dbReference type="eggNOG" id="COG2050">
    <property type="taxonomic scope" value="Bacteria"/>
</dbReference>
<dbReference type="KEGG" id="dti:Desti_3918"/>
<dbReference type="PANTHER" id="PTHR47260:SF3">
    <property type="entry name" value="THIOESTERASE FAMILY PROTEIN (AFU_ORTHOLOGUE AFUA_7G03960)"/>
    <property type="match status" value="1"/>
</dbReference>